<dbReference type="CDD" id="cd00130">
    <property type="entry name" value="PAS"/>
    <property type="match status" value="2"/>
</dbReference>
<dbReference type="Pfam" id="PF08448">
    <property type="entry name" value="PAS_4"/>
    <property type="match status" value="1"/>
</dbReference>
<reference evidence="5 6" key="1">
    <citation type="submission" date="2018-08" db="EMBL/GenBank/DDBJ databases">
        <title>Meiothermus terrae DSM 26712 genome sequencing project.</title>
        <authorList>
            <person name="Da Costa M.S."/>
            <person name="Albuquerque L."/>
            <person name="Raposo P."/>
            <person name="Froufe H.J.C."/>
            <person name="Barroso C.S."/>
            <person name="Egas C."/>
        </authorList>
    </citation>
    <scope>NUCLEOTIDE SEQUENCE [LARGE SCALE GENOMIC DNA]</scope>
    <source>
        <strain evidence="5 6">DSM 26712</strain>
    </source>
</reference>
<dbReference type="InterPro" id="IPR001610">
    <property type="entry name" value="PAC"/>
</dbReference>
<evidence type="ECO:0000313" key="5">
    <source>
        <dbReference type="EMBL" id="RIH89987.1"/>
    </source>
</evidence>
<dbReference type="InterPro" id="IPR037522">
    <property type="entry name" value="HD_GYP_dom"/>
</dbReference>
<dbReference type="Pfam" id="PF13487">
    <property type="entry name" value="HD_5"/>
    <property type="match status" value="1"/>
</dbReference>
<evidence type="ECO:0000313" key="6">
    <source>
        <dbReference type="Proteomes" id="UP000265715"/>
    </source>
</evidence>
<evidence type="ECO:0000259" key="3">
    <source>
        <dbReference type="PROSITE" id="PS50113"/>
    </source>
</evidence>
<dbReference type="EMBL" id="QXDL01000017">
    <property type="protein sequence ID" value="RIH89987.1"/>
    <property type="molecule type" value="Genomic_DNA"/>
</dbReference>
<feature type="domain" description="PAC" evidence="3">
    <location>
        <begin position="155"/>
        <end position="205"/>
    </location>
</feature>
<dbReference type="Pfam" id="PF00989">
    <property type="entry name" value="PAS"/>
    <property type="match status" value="2"/>
</dbReference>
<feature type="domain" description="PAC" evidence="3">
    <location>
        <begin position="407"/>
        <end position="458"/>
    </location>
</feature>
<dbReference type="NCBIfam" id="TIGR00229">
    <property type="entry name" value="sensory_box"/>
    <property type="match status" value="3"/>
</dbReference>
<dbReference type="InterPro" id="IPR013767">
    <property type="entry name" value="PAS_fold"/>
</dbReference>
<dbReference type="InterPro" id="IPR003018">
    <property type="entry name" value="GAF"/>
</dbReference>
<dbReference type="PROSITE" id="PS51832">
    <property type="entry name" value="HD_GYP"/>
    <property type="match status" value="1"/>
</dbReference>
<keyword evidence="1" id="KW-0472">Membrane</keyword>
<dbReference type="InterPro" id="IPR052020">
    <property type="entry name" value="Cyclic_di-GMP/3'3'-cGAMP_PDE"/>
</dbReference>
<dbReference type="AlphaFoldDB" id="A0A399EZL7"/>
<evidence type="ECO:0000259" key="4">
    <source>
        <dbReference type="PROSITE" id="PS51832"/>
    </source>
</evidence>
<evidence type="ECO:0000256" key="1">
    <source>
        <dbReference type="SAM" id="Phobius"/>
    </source>
</evidence>
<organism evidence="5 6">
    <name type="scientific">Calidithermus terrae</name>
    <dbReference type="NCBI Taxonomy" id="1408545"/>
    <lineage>
        <taxon>Bacteria</taxon>
        <taxon>Thermotogati</taxon>
        <taxon>Deinococcota</taxon>
        <taxon>Deinococci</taxon>
        <taxon>Thermales</taxon>
        <taxon>Thermaceae</taxon>
        <taxon>Calidithermus</taxon>
    </lineage>
</organism>
<name>A0A399EZL7_9DEIN</name>
<feature type="domain" description="PAS" evidence="2">
    <location>
        <begin position="209"/>
        <end position="280"/>
    </location>
</feature>
<dbReference type="OrthoDB" id="23815at2"/>
<dbReference type="Pfam" id="PF01590">
    <property type="entry name" value="GAF"/>
    <property type="match status" value="1"/>
</dbReference>
<dbReference type="PROSITE" id="PS50112">
    <property type="entry name" value="PAS"/>
    <property type="match status" value="2"/>
</dbReference>
<feature type="transmembrane region" description="Helical" evidence="1">
    <location>
        <begin position="12"/>
        <end position="31"/>
    </location>
</feature>
<dbReference type="Proteomes" id="UP000265715">
    <property type="component" value="Unassembled WGS sequence"/>
</dbReference>
<gene>
    <name evidence="5" type="primary">rpfG_6</name>
    <name evidence="5" type="ORF">Mterra_00712</name>
</gene>
<comment type="caution">
    <text evidence="5">The sequence shown here is derived from an EMBL/GenBank/DDBJ whole genome shotgun (WGS) entry which is preliminary data.</text>
</comment>
<sequence>MLRGLPMLSERSWPLRVFLTYVGLGIAWIVLSDRVLLGLGLSPQQITQLQGLKGTAFVLLSGLLVFELTRRFQAAQERGRRELVRSEQMYRTLARDLPKGAVFLFDHDLRFLLAEGQGLAEAGLRREDLEGRTLSEAVPASAPYLEPLYRAALAGETRTDVREYRGAHYKVVVQPVRDAGGKVWAGLAVGYDVSEMVEAQQALRQRAELEGNFRRLFEENPLPMWVYDRESHRFLEVNRAAVQTYGYSREEFLGMTLLDIRPPEEVGRLQANLAQPRQEHESSGPWRHRLKDGREIWVEIASHVHTYAGRPAVLVTAKDVTRQVESQRALQASERRFRALVENAPDAISLLDPQGNIVFDTPASTRILGYSQEERLGQNAFELVHPEDLAATREVFGRVLERPGGLGSALMRFRHKDGSWRWLEAIASNLLLEPSVGGVVVNFRDVTERKQAEEAVLALNARLEQRVGELEALQKIDQAILNREGMADIAALILRETLEHLEVEAAALYRFDAAAEELEYVGGQGFRGSGLARKRVRLGQGLLGGVARRLEPLEVPDIWAAGADSPRVETFREEGLVGYAAVPVLAGGRLQGVLEAFRRAPLHLGAGDRAFLKALANQAGVALAHAELLAGLERANAELHSAYDHTIEALAAAIDLRDHETENHSRRVTELTLELARRMGMGPEELRQVRRGALLHDVGKLAVPDAVLLKPGKLTEEEWAEMKKHPVLAYEWLSQIPFLAPALEIPYAHHERWDGTGYPRGLGGEEIPLAARVFAVVDVYDALTSDRPYRAAWSQEKTLRYLQEQAGTHFDPAVVEAFLGMIDRERERAG</sequence>
<dbReference type="GO" id="GO:0071111">
    <property type="term" value="F:cyclic-guanylate-specific phosphodiesterase activity"/>
    <property type="evidence" value="ECO:0007669"/>
    <property type="project" value="UniProtKB-EC"/>
</dbReference>
<dbReference type="SMART" id="SM00086">
    <property type="entry name" value="PAC"/>
    <property type="match status" value="2"/>
</dbReference>
<dbReference type="PROSITE" id="PS50113">
    <property type="entry name" value="PAC"/>
    <property type="match status" value="2"/>
</dbReference>
<dbReference type="SUPFAM" id="SSF55785">
    <property type="entry name" value="PYP-like sensor domain (PAS domain)"/>
    <property type="match status" value="3"/>
</dbReference>
<dbReference type="InterPro" id="IPR013656">
    <property type="entry name" value="PAS_4"/>
</dbReference>
<dbReference type="PANTHER" id="PTHR45228:SF1">
    <property type="entry name" value="CYCLIC DI-GMP PHOSPHODIESTERASE TM_0186"/>
    <property type="match status" value="1"/>
</dbReference>
<dbReference type="SMART" id="SM00065">
    <property type="entry name" value="GAF"/>
    <property type="match status" value="1"/>
</dbReference>
<evidence type="ECO:0000259" key="2">
    <source>
        <dbReference type="PROSITE" id="PS50112"/>
    </source>
</evidence>
<dbReference type="Gene3D" id="3.30.450.40">
    <property type="match status" value="1"/>
</dbReference>
<dbReference type="InterPro" id="IPR000014">
    <property type="entry name" value="PAS"/>
</dbReference>
<dbReference type="InterPro" id="IPR000700">
    <property type="entry name" value="PAS-assoc_C"/>
</dbReference>
<dbReference type="SMART" id="SM00471">
    <property type="entry name" value="HDc"/>
    <property type="match status" value="1"/>
</dbReference>
<accession>A0A399EZL7</accession>
<dbReference type="SUPFAM" id="SSF109604">
    <property type="entry name" value="HD-domain/PDEase-like"/>
    <property type="match status" value="1"/>
</dbReference>
<dbReference type="EC" id="3.1.4.52" evidence="5"/>
<keyword evidence="1" id="KW-1133">Transmembrane helix</keyword>
<dbReference type="SUPFAM" id="SSF55781">
    <property type="entry name" value="GAF domain-like"/>
    <property type="match status" value="1"/>
</dbReference>
<dbReference type="GO" id="GO:0006355">
    <property type="term" value="P:regulation of DNA-templated transcription"/>
    <property type="evidence" value="ECO:0007669"/>
    <property type="project" value="InterPro"/>
</dbReference>
<dbReference type="Gene3D" id="3.30.450.20">
    <property type="entry name" value="PAS domain"/>
    <property type="match status" value="3"/>
</dbReference>
<feature type="domain" description="PAS" evidence="2">
    <location>
        <begin position="333"/>
        <end position="403"/>
    </location>
</feature>
<dbReference type="Gene3D" id="1.10.3210.10">
    <property type="entry name" value="Hypothetical protein af1432"/>
    <property type="match status" value="1"/>
</dbReference>
<dbReference type="SMART" id="SM00091">
    <property type="entry name" value="PAS"/>
    <property type="match status" value="3"/>
</dbReference>
<protein>
    <submittedName>
        <fullName evidence="5">Cyclic di-GMP phosphodiesterase response regulator RpfG</fullName>
        <ecNumber evidence="5">3.1.4.52</ecNumber>
    </submittedName>
</protein>
<dbReference type="InterPro" id="IPR003607">
    <property type="entry name" value="HD/PDEase_dom"/>
</dbReference>
<proteinExistence type="predicted"/>
<dbReference type="PANTHER" id="PTHR45228">
    <property type="entry name" value="CYCLIC DI-GMP PHOSPHODIESTERASE TM_0186-RELATED"/>
    <property type="match status" value="1"/>
</dbReference>
<keyword evidence="1" id="KW-0812">Transmembrane</keyword>
<feature type="domain" description="HD-GYP" evidence="4">
    <location>
        <begin position="639"/>
        <end position="830"/>
    </location>
</feature>
<keyword evidence="6" id="KW-1185">Reference proteome</keyword>
<dbReference type="CDD" id="cd00077">
    <property type="entry name" value="HDc"/>
    <property type="match status" value="1"/>
</dbReference>
<dbReference type="InterPro" id="IPR035965">
    <property type="entry name" value="PAS-like_dom_sf"/>
</dbReference>
<keyword evidence="5" id="KW-0378">Hydrolase</keyword>
<dbReference type="InterPro" id="IPR029016">
    <property type="entry name" value="GAF-like_dom_sf"/>
</dbReference>